<protein>
    <submittedName>
        <fullName evidence="2">DNA ligase</fullName>
    </submittedName>
</protein>
<proteinExistence type="predicted"/>
<comment type="caution">
    <text evidence="2">The sequence shown here is derived from an EMBL/GenBank/DDBJ whole genome shotgun (WGS) entry which is preliminary data.</text>
</comment>
<dbReference type="Pfam" id="PF14520">
    <property type="entry name" value="HHH_5"/>
    <property type="match status" value="1"/>
</dbReference>
<dbReference type="GO" id="GO:0016874">
    <property type="term" value="F:ligase activity"/>
    <property type="evidence" value="ECO:0007669"/>
    <property type="project" value="UniProtKB-KW"/>
</dbReference>
<dbReference type="Pfam" id="PF00533">
    <property type="entry name" value="BRCT"/>
    <property type="match status" value="1"/>
</dbReference>
<dbReference type="AlphaFoldDB" id="A0A7V2WU90"/>
<dbReference type="SUPFAM" id="SSF52113">
    <property type="entry name" value="BRCT domain"/>
    <property type="match status" value="1"/>
</dbReference>
<evidence type="ECO:0000313" key="2">
    <source>
        <dbReference type="EMBL" id="HFC91519.1"/>
    </source>
</evidence>
<feature type="non-terminal residue" evidence="2">
    <location>
        <position position="1"/>
    </location>
</feature>
<accession>A0A7V2WU90</accession>
<dbReference type="SMART" id="SM00292">
    <property type="entry name" value="BRCT"/>
    <property type="match status" value="1"/>
</dbReference>
<dbReference type="InterPro" id="IPR001357">
    <property type="entry name" value="BRCT_dom"/>
</dbReference>
<keyword evidence="2" id="KW-0436">Ligase</keyword>
<organism evidence="2">
    <name type="scientific">Leucothrix mucor</name>
    <dbReference type="NCBI Taxonomy" id="45248"/>
    <lineage>
        <taxon>Bacteria</taxon>
        <taxon>Pseudomonadati</taxon>
        <taxon>Pseudomonadota</taxon>
        <taxon>Gammaproteobacteria</taxon>
        <taxon>Thiotrichales</taxon>
        <taxon>Thiotrichaceae</taxon>
        <taxon>Leucothrix</taxon>
    </lineage>
</organism>
<dbReference type="InterPro" id="IPR036420">
    <property type="entry name" value="BRCT_dom_sf"/>
</dbReference>
<dbReference type="Gene3D" id="3.40.50.10190">
    <property type="entry name" value="BRCT domain"/>
    <property type="match status" value="1"/>
</dbReference>
<sequence length="208" mass="22625">VLVAKQITQLPAIYALQADEFEAMGFGPKQATNLVAQLKRSCTEEVEDWRFLAAFGIEHLGRGDSRKLLKEVPLAKIIELSSDDIVKINGFGPITAEAIPTSLKSKWESIQALLKLGFNLILTDQNEQVADDSPISGKSLVFTGAMQQPRNAMKEMALSLGAKVQTTVNKKTDILVIGAKVGAKKIEKAEALGTEVMTEQDYLALIQV</sequence>
<dbReference type="CDD" id="cd17748">
    <property type="entry name" value="BRCT_DNA_ligase_like"/>
    <property type="match status" value="1"/>
</dbReference>
<dbReference type="Gene3D" id="1.10.150.20">
    <property type="entry name" value="5' to 3' exonuclease, C-terminal subdomain"/>
    <property type="match status" value="1"/>
</dbReference>
<dbReference type="EMBL" id="DRMS01000066">
    <property type="protein sequence ID" value="HFC91519.1"/>
    <property type="molecule type" value="Genomic_DNA"/>
</dbReference>
<dbReference type="PROSITE" id="PS50172">
    <property type="entry name" value="BRCT"/>
    <property type="match status" value="1"/>
</dbReference>
<feature type="domain" description="BRCT" evidence="1">
    <location>
        <begin position="130"/>
        <end position="208"/>
    </location>
</feature>
<dbReference type="InterPro" id="IPR010994">
    <property type="entry name" value="RuvA_2-like"/>
</dbReference>
<gene>
    <name evidence="2" type="ORF">ENJ51_01755</name>
</gene>
<evidence type="ECO:0000259" key="1">
    <source>
        <dbReference type="PROSITE" id="PS50172"/>
    </source>
</evidence>
<dbReference type="SUPFAM" id="SSF47781">
    <property type="entry name" value="RuvA domain 2-like"/>
    <property type="match status" value="1"/>
</dbReference>
<dbReference type="Proteomes" id="UP000885750">
    <property type="component" value="Unassembled WGS sequence"/>
</dbReference>
<name>A0A7V2WU90_LEUMU</name>
<reference evidence="2" key="1">
    <citation type="journal article" date="2020" name="mSystems">
        <title>Genome- and Community-Level Interaction Insights into Carbon Utilization and Element Cycling Functions of Hydrothermarchaeota in Hydrothermal Sediment.</title>
        <authorList>
            <person name="Zhou Z."/>
            <person name="Liu Y."/>
            <person name="Xu W."/>
            <person name="Pan J."/>
            <person name="Luo Z.H."/>
            <person name="Li M."/>
        </authorList>
    </citation>
    <scope>NUCLEOTIDE SEQUENCE [LARGE SCALE GENOMIC DNA]</scope>
    <source>
        <strain evidence="2">HyVt-493</strain>
    </source>
</reference>